<keyword evidence="3" id="KW-1185">Reference proteome</keyword>
<proteinExistence type="predicted"/>
<dbReference type="PANTHER" id="PTHR48079:SF6">
    <property type="entry name" value="NAD(P)-BINDING DOMAIN-CONTAINING PROTEIN-RELATED"/>
    <property type="match status" value="1"/>
</dbReference>
<protein>
    <submittedName>
        <fullName evidence="2">Dihydroflavonol-4-reductase</fullName>
    </submittedName>
</protein>
<dbReference type="GO" id="GO:0004029">
    <property type="term" value="F:aldehyde dehydrogenase (NAD+) activity"/>
    <property type="evidence" value="ECO:0007669"/>
    <property type="project" value="TreeGrafter"/>
</dbReference>
<dbReference type="GO" id="GO:0005737">
    <property type="term" value="C:cytoplasm"/>
    <property type="evidence" value="ECO:0007669"/>
    <property type="project" value="TreeGrafter"/>
</dbReference>
<dbReference type="InterPro" id="IPR001509">
    <property type="entry name" value="Epimerase_deHydtase"/>
</dbReference>
<dbReference type="PANTHER" id="PTHR48079">
    <property type="entry name" value="PROTEIN YEEZ"/>
    <property type="match status" value="1"/>
</dbReference>
<dbReference type="SUPFAM" id="SSF51735">
    <property type="entry name" value="NAD(P)-binding Rossmann-fold domains"/>
    <property type="match status" value="1"/>
</dbReference>
<evidence type="ECO:0000313" key="3">
    <source>
        <dbReference type="Proteomes" id="UP000268857"/>
    </source>
</evidence>
<evidence type="ECO:0000313" key="2">
    <source>
        <dbReference type="EMBL" id="RUR83877.1"/>
    </source>
</evidence>
<gene>
    <name evidence="2" type="primary">hpnA</name>
    <name evidence="2" type="ORF">PCC6912_21200</name>
</gene>
<name>A0A433NLT8_CHLFR</name>
<dbReference type="STRING" id="211165.GCA_000317285_00150"/>
<feature type="domain" description="NAD-dependent epimerase/dehydratase" evidence="1">
    <location>
        <begin position="3"/>
        <end position="231"/>
    </location>
</feature>
<dbReference type="InterPro" id="IPR051783">
    <property type="entry name" value="NAD(P)-dependent_oxidoreduct"/>
</dbReference>
<dbReference type="Gene3D" id="3.40.50.720">
    <property type="entry name" value="NAD(P)-binding Rossmann-like Domain"/>
    <property type="match status" value="1"/>
</dbReference>
<dbReference type="RefSeq" id="WP_016877485.1">
    <property type="nucleotide sequence ID" value="NZ_AJLN01000015.1"/>
</dbReference>
<dbReference type="InterPro" id="IPR036291">
    <property type="entry name" value="NAD(P)-bd_dom_sf"/>
</dbReference>
<accession>A0A433NLT8</accession>
<dbReference type="OrthoDB" id="9807212at2"/>
<reference evidence="2 3" key="1">
    <citation type="journal article" date="2019" name="Genome Biol. Evol.">
        <title>Day and night: Metabolic profiles and evolutionary relationships of six axenic non-marine cyanobacteria.</title>
        <authorList>
            <person name="Will S.E."/>
            <person name="Henke P."/>
            <person name="Boedeker C."/>
            <person name="Huang S."/>
            <person name="Brinkmann H."/>
            <person name="Rohde M."/>
            <person name="Jarek M."/>
            <person name="Friedl T."/>
            <person name="Seufert S."/>
            <person name="Schumacher M."/>
            <person name="Overmann J."/>
            <person name="Neumann-Schaal M."/>
            <person name="Petersen J."/>
        </authorList>
    </citation>
    <scope>NUCLEOTIDE SEQUENCE [LARGE SCALE GENOMIC DNA]</scope>
    <source>
        <strain evidence="2 3">PCC 6912</strain>
    </source>
</reference>
<organism evidence="2 3">
    <name type="scientific">Chlorogloeopsis fritschii PCC 6912</name>
    <dbReference type="NCBI Taxonomy" id="211165"/>
    <lineage>
        <taxon>Bacteria</taxon>
        <taxon>Bacillati</taxon>
        <taxon>Cyanobacteriota</taxon>
        <taxon>Cyanophyceae</taxon>
        <taxon>Nostocales</taxon>
        <taxon>Chlorogloeopsidaceae</taxon>
        <taxon>Chlorogloeopsis</taxon>
    </lineage>
</organism>
<dbReference type="Pfam" id="PF01370">
    <property type="entry name" value="Epimerase"/>
    <property type="match status" value="1"/>
</dbReference>
<dbReference type="AlphaFoldDB" id="A0A433NLT8"/>
<evidence type="ECO:0000259" key="1">
    <source>
        <dbReference type="Pfam" id="PF01370"/>
    </source>
</evidence>
<dbReference type="EMBL" id="RSCJ01000006">
    <property type="protein sequence ID" value="RUR83877.1"/>
    <property type="molecule type" value="Genomic_DNA"/>
</dbReference>
<dbReference type="Proteomes" id="UP000268857">
    <property type="component" value="Unassembled WGS sequence"/>
</dbReference>
<sequence>MKALVTGATGFVGSAIVRQLQEDGQQVKALVRKGSDLRNLEKLDIEIAYGDITDYDSVARAMQGCHSVYHGAAMVAFWVPRKDRHLFDWVNVEGSKNVFSAALKQDVEKVVYTSTISTIGSYGKDTPTTENHNFNLWGMSMEYEQSKYSAEFEAYRFAARGLPIVIVMPSAPLGARDIKPNPVGKLILDFLARRIPGYIDGGANFIDVDDVAYGHILAAKKGKVGDRYILGHENLSVVDLFSALEAISGVPAPKLKLPQAGAVKLAQILEFISDHITNQHPLYTAPMVKFSSLYYYLDTSKAKNELGFEPKSSVQQAAIKAIEWFLENDYLQVNDKNKSRIRQHLETQTLTPVFA</sequence>
<comment type="caution">
    <text evidence="2">The sequence shown here is derived from an EMBL/GenBank/DDBJ whole genome shotgun (WGS) entry which is preliminary data.</text>
</comment>
<dbReference type="CDD" id="cd05228">
    <property type="entry name" value="AR_FR_like_1_SDR_e"/>
    <property type="match status" value="1"/>
</dbReference>